<gene>
    <name evidence="1" type="ORF">SDC9_200977</name>
</gene>
<name>A0A645J1I6_9ZZZZ</name>
<proteinExistence type="predicted"/>
<reference evidence="1" key="1">
    <citation type="submission" date="2019-08" db="EMBL/GenBank/DDBJ databases">
        <authorList>
            <person name="Kucharzyk K."/>
            <person name="Murdoch R.W."/>
            <person name="Higgins S."/>
            <person name="Loffler F."/>
        </authorList>
    </citation>
    <scope>NUCLEOTIDE SEQUENCE</scope>
</reference>
<dbReference type="AlphaFoldDB" id="A0A645J1I6"/>
<protein>
    <submittedName>
        <fullName evidence="1">Uncharacterized protein</fullName>
    </submittedName>
</protein>
<dbReference type="EMBL" id="VSSQ01120320">
    <property type="protein sequence ID" value="MPN53313.1"/>
    <property type="molecule type" value="Genomic_DNA"/>
</dbReference>
<comment type="caution">
    <text evidence="1">The sequence shown here is derived from an EMBL/GenBank/DDBJ whole genome shotgun (WGS) entry which is preliminary data.</text>
</comment>
<evidence type="ECO:0000313" key="1">
    <source>
        <dbReference type="EMBL" id="MPN53313.1"/>
    </source>
</evidence>
<sequence>MVVHRLQGAQRSLVGVPQGKDMADYSADGDAKGHLGLMLQGLRQPESPFIQFLRRLPLEQHQDQPLKLAA</sequence>
<organism evidence="1">
    <name type="scientific">bioreactor metagenome</name>
    <dbReference type="NCBI Taxonomy" id="1076179"/>
    <lineage>
        <taxon>unclassified sequences</taxon>
        <taxon>metagenomes</taxon>
        <taxon>ecological metagenomes</taxon>
    </lineage>
</organism>
<accession>A0A645J1I6</accession>